<comment type="caution">
    <text evidence="4">The sequence shown here is derived from an EMBL/GenBank/DDBJ whole genome shotgun (WGS) entry which is preliminary data.</text>
</comment>
<dbReference type="GO" id="GO:0006633">
    <property type="term" value="P:fatty acid biosynthetic process"/>
    <property type="evidence" value="ECO:0007669"/>
    <property type="project" value="InterPro"/>
</dbReference>
<feature type="domain" description="Acyl-ACP thioesterase-like C-terminal" evidence="3">
    <location>
        <begin position="197"/>
        <end position="251"/>
    </location>
</feature>
<sequence>MVDLGRGASLHALEPPPSPEAGFSTRRRVRTGDVDPQRRLRLDSVARYLQDIAADNLDATGHARTDPFWIVRRTVIDVIEPISWPATVGLQRWCSGLSSRWANMRVRLTVEDSEDPGDPDGMPAPGTAAPGPPTPRGGLVETEAFWINVTAAGLPARISDSGMASLAGTTDIHRLRWAGLTQDCPPERPGEPQDRPHLLRSTDFDPLQHVNNAAYLAVVEDELQQHADLLQRRHRVVIEYLRPVTPGATMTVRRRRAGDLLELWLMVDGVVAAAVLVTPIPAASASPASASTTASVRYRPQE</sequence>
<dbReference type="Pfam" id="PF20791">
    <property type="entry name" value="Acyl-ACP_TE_C"/>
    <property type="match status" value="1"/>
</dbReference>
<name>A0AAE4QWH7_9ACTN</name>
<dbReference type="Proteomes" id="UP001185873">
    <property type="component" value="Unassembled WGS sequence"/>
</dbReference>
<dbReference type="GO" id="GO:0016790">
    <property type="term" value="F:thiolester hydrolase activity"/>
    <property type="evidence" value="ECO:0007669"/>
    <property type="project" value="InterPro"/>
</dbReference>
<dbReference type="RefSeq" id="WP_317470076.1">
    <property type="nucleotide sequence ID" value="NZ_JAWLKJ010000002.1"/>
</dbReference>
<organism evidence="4 5">
    <name type="scientific">Dietzia maris</name>
    <dbReference type="NCBI Taxonomy" id="37915"/>
    <lineage>
        <taxon>Bacteria</taxon>
        <taxon>Bacillati</taxon>
        <taxon>Actinomycetota</taxon>
        <taxon>Actinomycetes</taxon>
        <taxon>Mycobacteriales</taxon>
        <taxon>Dietziaceae</taxon>
        <taxon>Dietzia</taxon>
    </lineage>
</organism>
<dbReference type="InterPro" id="IPR002864">
    <property type="entry name" value="Acyl-ACP_thioesterase_NHD"/>
</dbReference>
<evidence type="ECO:0000313" key="4">
    <source>
        <dbReference type="EMBL" id="MDV6299495.1"/>
    </source>
</evidence>
<dbReference type="Gene3D" id="3.10.129.10">
    <property type="entry name" value="Hotdog Thioesterase"/>
    <property type="match status" value="1"/>
</dbReference>
<evidence type="ECO:0000313" key="5">
    <source>
        <dbReference type="Proteomes" id="UP001185873"/>
    </source>
</evidence>
<feature type="domain" description="Acyl-ACP thioesterase N-terminal hotdog" evidence="2">
    <location>
        <begin position="23"/>
        <end position="111"/>
    </location>
</feature>
<dbReference type="EMBL" id="JAWLKJ010000002">
    <property type="protein sequence ID" value="MDV6299495.1"/>
    <property type="molecule type" value="Genomic_DNA"/>
</dbReference>
<dbReference type="InterPro" id="IPR049427">
    <property type="entry name" value="Acyl-ACP_TE_C"/>
</dbReference>
<accession>A0AAE4QWH7</accession>
<evidence type="ECO:0000256" key="1">
    <source>
        <dbReference type="SAM" id="MobiDB-lite"/>
    </source>
</evidence>
<feature type="region of interest" description="Disordered" evidence="1">
    <location>
        <begin position="111"/>
        <end position="139"/>
    </location>
</feature>
<protein>
    <submittedName>
        <fullName evidence="4">Thioesterase</fullName>
    </submittedName>
</protein>
<proteinExistence type="predicted"/>
<evidence type="ECO:0000259" key="2">
    <source>
        <dbReference type="Pfam" id="PF01643"/>
    </source>
</evidence>
<gene>
    <name evidence="4" type="ORF">R3P82_10270</name>
</gene>
<feature type="compositionally biased region" description="Low complexity" evidence="1">
    <location>
        <begin position="119"/>
        <end position="129"/>
    </location>
</feature>
<dbReference type="SUPFAM" id="SSF54637">
    <property type="entry name" value="Thioesterase/thiol ester dehydrase-isomerase"/>
    <property type="match status" value="2"/>
</dbReference>
<evidence type="ECO:0000259" key="3">
    <source>
        <dbReference type="Pfam" id="PF20791"/>
    </source>
</evidence>
<feature type="region of interest" description="Disordered" evidence="1">
    <location>
        <begin position="1"/>
        <end position="32"/>
    </location>
</feature>
<dbReference type="AlphaFoldDB" id="A0AAE4QWH7"/>
<dbReference type="Pfam" id="PF01643">
    <property type="entry name" value="Acyl-ACP_TE"/>
    <property type="match status" value="1"/>
</dbReference>
<reference evidence="4" key="1">
    <citation type="submission" date="2023-10" db="EMBL/GenBank/DDBJ databases">
        <title>Development of a sustainable strategy for remediation of hydrocarbon-contaminated territories based on the waste exchange concept.</title>
        <authorList>
            <person name="Krivoruchko A."/>
        </authorList>
    </citation>
    <scope>NUCLEOTIDE SEQUENCE</scope>
    <source>
        <strain evidence="4">IEGM 1175</strain>
    </source>
</reference>
<dbReference type="InterPro" id="IPR029069">
    <property type="entry name" value="HotDog_dom_sf"/>
</dbReference>